<dbReference type="InterPro" id="IPR007492">
    <property type="entry name" value="LytTR_DNA-bd_dom"/>
</dbReference>
<gene>
    <name evidence="5" type="ORF">EYC98_04770</name>
</gene>
<dbReference type="SMART" id="SM00448">
    <property type="entry name" value="REC"/>
    <property type="match status" value="1"/>
</dbReference>
<dbReference type="Pfam" id="PF00072">
    <property type="entry name" value="Response_reg"/>
    <property type="match status" value="1"/>
</dbReference>
<protein>
    <submittedName>
        <fullName evidence="5">Response regulator transcription factor</fullName>
    </submittedName>
</protein>
<feature type="domain" description="Response regulatory" evidence="3">
    <location>
        <begin position="5"/>
        <end position="118"/>
    </location>
</feature>
<evidence type="ECO:0000256" key="2">
    <source>
        <dbReference type="PROSITE-ProRule" id="PRU00169"/>
    </source>
</evidence>
<evidence type="ECO:0000313" key="6">
    <source>
        <dbReference type="Proteomes" id="UP001143362"/>
    </source>
</evidence>
<proteinExistence type="predicted"/>
<reference evidence="5" key="1">
    <citation type="submission" date="2019-02" db="EMBL/GenBank/DDBJ databases">
        <authorList>
            <person name="Li S.-H."/>
        </authorList>
    </citation>
    <scope>NUCLEOTIDE SEQUENCE</scope>
    <source>
        <strain evidence="5">IMCC14734</strain>
    </source>
</reference>
<name>A0ABT3TD30_9GAMM</name>
<dbReference type="RefSeq" id="WP_279244157.1">
    <property type="nucleotide sequence ID" value="NZ_SHNN01000001.1"/>
</dbReference>
<evidence type="ECO:0000259" key="4">
    <source>
        <dbReference type="PROSITE" id="PS50930"/>
    </source>
</evidence>
<dbReference type="Proteomes" id="UP001143362">
    <property type="component" value="Unassembled WGS sequence"/>
</dbReference>
<dbReference type="Gene3D" id="3.40.50.2300">
    <property type="match status" value="1"/>
</dbReference>
<organism evidence="5 6">
    <name type="scientific">Candidatus Litorirhabdus singularis</name>
    <dbReference type="NCBI Taxonomy" id="2518993"/>
    <lineage>
        <taxon>Bacteria</taxon>
        <taxon>Pseudomonadati</taxon>
        <taxon>Pseudomonadota</taxon>
        <taxon>Gammaproteobacteria</taxon>
        <taxon>Cellvibrionales</taxon>
        <taxon>Halieaceae</taxon>
        <taxon>Candidatus Litorirhabdus</taxon>
    </lineage>
</organism>
<dbReference type="PANTHER" id="PTHR37299:SF1">
    <property type="entry name" value="STAGE 0 SPORULATION PROTEIN A HOMOLOG"/>
    <property type="match status" value="1"/>
</dbReference>
<dbReference type="EMBL" id="SHNN01000001">
    <property type="protein sequence ID" value="MCX2980178.1"/>
    <property type="molecule type" value="Genomic_DNA"/>
</dbReference>
<dbReference type="PROSITE" id="PS50930">
    <property type="entry name" value="HTH_LYTTR"/>
    <property type="match status" value="1"/>
</dbReference>
<accession>A0ABT3TD30</accession>
<dbReference type="InterPro" id="IPR011006">
    <property type="entry name" value="CheY-like_superfamily"/>
</dbReference>
<dbReference type="PANTHER" id="PTHR37299">
    <property type="entry name" value="TRANSCRIPTIONAL REGULATOR-RELATED"/>
    <property type="match status" value="1"/>
</dbReference>
<dbReference type="Gene3D" id="2.40.50.1020">
    <property type="entry name" value="LytTr DNA-binding domain"/>
    <property type="match status" value="1"/>
</dbReference>
<evidence type="ECO:0000256" key="1">
    <source>
        <dbReference type="ARBA" id="ARBA00023012"/>
    </source>
</evidence>
<keyword evidence="6" id="KW-1185">Reference proteome</keyword>
<evidence type="ECO:0000313" key="5">
    <source>
        <dbReference type="EMBL" id="MCX2980178.1"/>
    </source>
</evidence>
<keyword evidence="1" id="KW-0902">Two-component regulatory system</keyword>
<feature type="domain" description="HTH LytTR-type" evidence="4">
    <location>
        <begin position="169"/>
        <end position="273"/>
    </location>
</feature>
<dbReference type="SMART" id="SM00850">
    <property type="entry name" value="LytTR"/>
    <property type="match status" value="1"/>
</dbReference>
<comment type="caution">
    <text evidence="5">The sequence shown here is derived from an EMBL/GenBank/DDBJ whole genome shotgun (WGS) entry which is preliminary data.</text>
</comment>
<dbReference type="InterPro" id="IPR001789">
    <property type="entry name" value="Sig_transdc_resp-reg_receiver"/>
</dbReference>
<evidence type="ECO:0000259" key="3">
    <source>
        <dbReference type="PROSITE" id="PS50110"/>
    </source>
</evidence>
<sequence length="274" mass="30755">MAKLRTVIVDDEPLALKLLGSLLRNNKYIEVVGECRNGREAVVAAAQLRPDLLILDIQMPGLNGFDVIKKLQSDLVPLVIFCTAYQRYAIDAFDLHVVDYVLKPVNQERLDLALQRAVARFEKELPGEDHKAQLIGAIDDITQRASGRRLDEEPGSLSSGSAVAADRKIAIPDAGKILMVDVDDIDWVDAAGDYMCLHIDGVTHILRSTMKTLSARLDQQKFRRIHRSTIVNMERIRQVTSQPRGEYLVELDCGAELKVSRNFREAIKEYLQAH</sequence>
<dbReference type="PROSITE" id="PS50110">
    <property type="entry name" value="RESPONSE_REGULATORY"/>
    <property type="match status" value="1"/>
</dbReference>
<dbReference type="SUPFAM" id="SSF52172">
    <property type="entry name" value="CheY-like"/>
    <property type="match status" value="1"/>
</dbReference>
<keyword evidence="2" id="KW-0597">Phosphoprotein</keyword>
<feature type="modified residue" description="4-aspartylphosphate" evidence="2">
    <location>
        <position position="56"/>
    </location>
</feature>
<dbReference type="Pfam" id="PF04397">
    <property type="entry name" value="LytTR"/>
    <property type="match status" value="1"/>
</dbReference>
<dbReference type="InterPro" id="IPR046947">
    <property type="entry name" value="LytR-like"/>
</dbReference>